<protein>
    <submittedName>
        <fullName evidence="2">Uncharacterized protein</fullName>
    </submittedName>
</protein>
<name>A0AAV5W9Z5_9BILA</name>
<accession>A0AAV5W9Z5</accession>
<dbReference type="Proteomes" id="UP001432322">
    <property type="component" value="Unassembled WGS sequence"/>
</dbReference>
<feature type="region of interest" description="Disordered" evidence="1">
    <location>
        <begin position="1"/>
        <end position="31"/>
    </location>
</feature>
<evidence type="ECO:0000256" key="1">
    <source>
        <dbReference type="SAM" id="MobiDB-lite"/>
    </source>
</evidence>
<keyword evidence="3" id="KW-1185">Reference proteome</keyword>
<comment type="caution">
    <text evidence="2">The sequence shown here is derived from an EMBL/GenBank/DDBJ whole genome shotgun (WGS) entry which is preliminary data.</text>
</comment>
<dbReference type="EMBL" id="BTSY01000005">
    <property type="protein sequence ID" value="GMT27812.1"/>
    <property type="molecule type" value="Genomic_DNA"/>
</dbReference>
<organism evidence="2 3">
    <name type="scientific">Pristionchus fissidentatus</name>
    <dbReference type="NCBI Taxonomy" id="1538716"/>
    <lineage>
        <taxon>Eukaryota</taxon>
        <taxon>Metazoa</taxon>
        <taxon>Ecdysozoa</taxon>
        <taxon>Nematoda</taxon>
        <taxon>Chromadorea</taxon>
        <taxon>Rhabditida</taxon>
        <taxon>Rhabditina</taxon>
        <taxon>Diplogasteromorpha</taxon>
        <taxon>Diplogasteroidea</taxon>
        <taxon>Neodiplogasteridae</taxon>
        <taxon>Pristionchus</taxon>
    </lineage>
</organism>
<gene>
    <name evidence="2" type="ORF">PFISCL1PPCAC_19109</name>
</gene>
<proteinExistence type="predicted"/>
<evidence type="ECO:0000313" key="3">
    <source>
        <dbReference type="Proteomes" id="UP001432322"/>
    </source>
</evidence>
<dbReference type="AlphaFoldDB" id="A0AAV5W9Z5"/>
<evidence type="ECO:0000313" key="2">
    <source>
        <dbReference type="EMBL" id="GMT27812.1"/>
    </source>
</evidence>
<reference evidence="2" key="1">
    <citation type="submission" date="2023-10" db="EMBL/GenBank/DDBJ databases">
        <title>Genome assembly of Pristionchus species.</title>
        <authorList>
            <person name="Yoshida K."/>
            <person name="Sommer R.J."/>
        </authorList>
    </citation>
    <scope>NUCLEOTIDE SEQUENCE</scope>
    <source>
        <strain evidence="2">RS5133</strain>
    </source>
</reference>
<sequence>MEVEFENLPTTRRGSAAALSIDEESCEPSPTSLIANDLSPSIEAALVDQEDFTQGEEADEMLNTLDVTEASLLLARLFLKMRPVRCSVRDRHHSIQEEPLPLPRPERFIRCSVRDNR</sequence>